<dbReference type="RefSeq" id="WP_090151128.1">
    <property type="nucleotide sequence ID" value="NZ_FNAN01000008.1"/>
</dbReference>
<dbReference type="AlphaFoldDB" id="A0A1G7HGF4"/>
<reference evidence="3" key="1">
    <citation type="submission" date="2016-10" db="EMBL/GenBank/DDBJ databases">
        <authorList>
            <person name="Varghese N."/>
            <person name="Submissions S."/>
        </authorList>
    </citation>
    <scope>NUCLEOTIDE SEQUENCE [LARGE SCALE GENOMIC DNA]</scope>
    <source>
        <strain evidence="3">DSM 25329</strain>
    </source>
</reference>
<protein>
    <submittedName>
        <fullName evidence="2">Uncharacterized protein</fullName>
    </submittedName>
</protein>
<dbReference type="Proteomes" id="UP000198748">
    <property type="component" value="Unassembled WGS sequence"/>
</dbReference>
<organism evidence="2 3">
    <name type="scientific">Dyadobacter soli</name>
    <dbReference type="NCBI Taxonomy" id="659014"/>
    <lineage>
        <taxon>Bacteria</taxon>
        <taxon>Pseudomonadati</taxon>
        <taxon>Bacteroidota</taxon>
        <taxon>Cytophagia</taxon>
        <taxon>Cytophagales</taxon>
        <taxon>Spirosomataceae</taxon>
        <taxon>Dyadobacter</taxon>
    </lineage>
</organism>
<feature type="chain" id="PRO_5011563054" evidence="1">
    <location>
        <begin position="23"/>
        <end position="150"/>
    </location>
</feature>
<evidence type="ECO:0000256" key="1">
    <source>
        <dbReference type="SAM" id="SignalP"/>
    </source>
</evidence>
<evidence type="ECO:0000313" key="2">
    <source>
        <dbReference type="EMBL" id="SDE99570.1"/>
    </source>
</evidence>
<dbReference type="OrthoDB" id="960356at2"/>
<proteinExistence type="predicted"/>
<keyword evidence="1" id="KW-0732">Signal</keyword>
<gene>
    <name evidence="2" type="ORF">SAMN04487996_108154</name>
</gene>
<keyword evidence="3" id="KW-1185">Reference proteome</keyword>
<dbReference type="STRING" id="659014.SAMN04487996_108154"/>
<sequence>MKSQTIRITLAAWLFFTLQASVALPETTDSYESTLLLNGTEVNTAQFSHVVRGVISLAKGGSDRKSLVPFHIYLKRHGRIINAEGYSHNFAVQQWEIADILKWAEPGDQIIIDPTEPRNAAGRKVITVKKTQILPQFQWFFGVKSKKDNC</sequence>
<accession>A0A1G7HGF4</accession>
<feature type="signal peptide" evidence="1">
    <location>
        <begin position="1"/>
        <end position="22"/>
    </location>
</feature>
<name>A0A1G7HGF4_9BACT</name>
<dbReference type="EMBL" id="FNAN01000008">
    <property type="protein sequence ID" value="SDE99570.1"/>
    <property type="molecule type" value="Genomic_DNA"/>
</dbReference>
<evidence type="ECO:0000313" key="3">
    <source>
        <dbReference type="Proteomes" id="UP000198748"/>
    </source>
</evidence>